<proteinExistence type="predicted"/>
<protein>
    <submittedName>
        <fullName evidence="1">Uncharacterized protein</fullName>
    </submittedName>
</protein>
<reference evidence="1 2" key="1">
    <citation type="submission" date="2019-02" db="EMBL/GenBank/DDBJ databases">
        <title>Genomic Encyclopedia of Type Strains, Phase IV (KMG-IV): sequencing the most valuable type-strain genomes for metagenomic binning, comparative biology and taxonomic classification.</title>
        <authorList>
            <person name="Goeker M."/>
        </authorList>
    </citation>
    <scope>NUCLEOTIDE SEQUENCE [LARGE SCALE GENOMIC DNA]</scope>
    <source>
        <strain evidence="1 2">DSM 105135</strain>
    </source>
</reference>
<gene>
    <name evidence="1" type="ORF">EV700_3022</name>
</gene>
<keyword evidence="2" id="KW-1185">Reference proteome</keyword>
<sequence>MNIFRFYVWNPETGILPKSEPEARNYVQAREAARDWPPMDDKLRGFIRDVEQKAPLEEDLFDIVTLGELETLSKTTENNQRGGCVIVDFPMGATVPEMDFVVRLGVNAGLVGMALT</sequence>
<evidence type="ECO:0000313" key="2">
    <source>
        <dbReference type="Proteomes" id="UP000292423"/>
    </source>
</evidence>
<comment type="caution">
    <text evidence="1">The sequence shown here is derived from an EMBL/GenBank/DDBJ whole genome shotgun (WGS) entry which is preliminary data.</text>
</comment>
<dbReference type="Proteomes" id="UP000292423">
    <property type="component" value="Unassembled WGS sequence"/>
</dbReference>
<name>A0A4Q7YK16_9GAMM</name>
<evidence type="ECO:0000313" key="1">
    <source>
        <dbReference type="EMBL" id="RZU37153.1"/>
    </source>
</evidence>
<dbReference type="AlphaFoldDB" id="A0A4Q7YK16"/>
<accession>A0A4Q7YK16</accession>
<dbReference type="RefSeq" id="WP_130415299.1">
    <property type="nucleotide sequence ID" value="NZ_SHKX01000015.1"/>
</dbReference>
<organism evidence="1 2">
    <name type="scientific">Fluviicoccus keumensis</name>
    <dbReference type="NCBI Taxonomy" id="1435465"/>
    <lineage>
        <taxon>Bacteria</taxon>
        <taxon>Pseudomonadati</taxon>
        <taxon>Pseudomonadota</taxon>
        <taxon>Gammaproteobacteria</taxon>
        <taxon>Moraxellales</taxon>
        <taxon>Moraxellaceae</taxon>
        <taxon>Fluviicoccus</taxon>
    </lineage>
</organism>
<dbReference type="EMBL" id="SHKX01000015">
    <property type="protein sequence ID" value="RZU37153.1"/>
    <property type="molecule type" value="Genomic_DNA"/>
</dbReference>